<dbReference type="AlphaFoldDB" id="A0A5C8Z6W2"/>
<protein>
    <submittedName>
        <fullName evidence="1">Nucleotidyltransferase family protein</fullName>
    </submittedName>
</protein>
<dbReference type="RefSeq" id="WP_147713234.1">
    <property type="nucleotide sequence ID" value="NZ_VKAD01000001.1"/>
</dbReference>
<dbReference type="OrthoDB" id="9805247at2"/>
<dbReference type="Proteomes" id="UP000321764">
    <property type="component" value="Unassembled WGS sequence"/>
</dbReference>
<dbReference type="GO" id="GO:0016740">
    <property type="term" value="F:transferase activity"/>
    <property type="evidence" value="ECO:0007669"/>
    <property type="project" value="UniProtKB-KW"/>
</dbReference>
<reference evidence="1 2" key="1">
    <citation type="submission" date="2019-07" db="EMBL/GenBank/DDBJ databases">
        <title>Reinekea sp. strain SSH23 genome sequencing and assembly.</title>
        <authorList>
            <person name="Kim I."/>
        </authorList>
    </citation>
    <scope>NUCLEOTIDE SEQUENCE [LARGE SCALE GENOMIC DNA]</scope>
    <source>
        <strain evidence="1 2">SSH23</strain>
    </source>
</reference>
<sequence>MERVIRIIQQDRLRLAAIDALYSLNLPDGYLAAGFVRNAVWDYLHSKSEPTELNDVDVIYFDAQEAEPDKYRDYELSLSKLVPSLNWQVRNQALMHIRNDDAPYKSSLNAMSYWPEKETAVGIRKLSNGRLDCISAFGFDSLFNLELTHNNKRSLSVFEERVKSKGWLGTWPSLNIVY</sequence>
<proteinExistence type="predicted"/>
<keyword evidence="1" id="KW-0808">Transferase</keyword>
<accession>A0A5C8Z6W2</accession>
<evidence type="ECO:0000313" key="2">
    <source>
        <dbReference type="Proteomes" id="UP000321764"/>
    </source>
</evidence>
<evidence type="ECO:0000313" key="1">
    <source>
        <dbReference type="EMBL" id="TXR53835.1"/>
    </source>
</evidence>
<gene>
    <name evidence="1" type="ORF">FME95_04565</name>
</gene>
<dbReference type="Pfam" id="PF06042">
    <property type="entry name" value="NTP_transf_6"/>
    <property type="match status" value="1"/>
</dbReference>
<dbReference type="PANTHER" id="PTHR39166">
    <property type="entry name" value="BLL1166 PROTEIN"/>
    <property type="match status" value="1"/>
</dbReference>
<keyword evidence="2" id="KW-1185">Reference proteome</keyword>
<dbReference type="PANTHER" id="PTHR39166:SF1">
    <property type="entry name" value="BLL1166 PROTEIN"/>
    <property type="match status" value="1"/>
</dbReference>
<comment type="caution">
    <text evidence="1">The sequence shown here is derived from an EMBL/GenBank/DDBJ whole genome shotgun (WGS) entry which is preliminary data.</text>
</comment>
<name>A0A5C8Z6W2_9GAMM</name>
<dbReference type="InterPro" id="IPR009267">
    <property type="entry name" value="NTP_transf_6"/>
</dbReference>
<organism evidence="1 2">
    <name type="scientific">Reinekea thalattae</name>
    <dbReference type="NCBI Taxonomy" id="2593301"/>
    <lineage>
        <taxon>Bacteria</taxon>
        <taxon>Pseudomonadati</taxon>
        <taxon>Pseudomonadota</taxon>
        <taxon>Gammaproteobacteria</taxon>
        <taxon>Oceanospirillales</taxon>
        <taxon>Saccharospirillaceae</taxon>
        <taxon>Reinekea</taxon>
    </lineage>
</organism>
<dbReference type="EMBL" id="VKAD01000001">
    <property type="protein sequence ID" value="TXR53835.1"/>
    <property type="molecule type" value="Genomic_DNA"/>
</dbReference>